<organism evidence="1 2">
    <name type="scientific">Apolygus lucorum</name>
    <name type="common">Small green plant bug</name>
    <name type="synonym">Lygocoris lucorum</name>
    <dbReference type="NCBI Taxonomy" id="248454"/>
    <lineage>
        <taxon>Eukaryota</taxon>
        <taxon>Metazoa</taxon>
        <taxon>Ecdysozoa</taxon>
        <taxon>Arthropoda</taxon>
        <taxon>Hexapoda</taxon>
        <taxon>Insecta</taxon>
        <taxon>Pterygota</taxon>
        <taxon>Neoptera</taxon>
        <taxon>Paraneoptera</taxon>
        <taxon>Hemiptera</taxon>
        <taxon>Heteroptera</taxon>
        <taxon>Panheteroptera</taxon>
        <taxon>Cimicomorpha</taxon>
        <taxon>Miridae</taxon>
        <taxon>Mirini</taxon>
        <taxon>Apolygus</taxon>
    </lineage>
</organism>
<keyword evidence="2" id="KW-1185">Reference proteome</keyword>
<comment type="caution">
    <text evidence="1">The sequence shown here is derived from an EMBL/GenBank/DDBJ whole genome shotgun (WGS) entry which is preliminary data.</text>
</comment>
<accession>A0A6A4IL56</accession>
<dbReference type="OrthoDB" id="26203at2759"/>
<dbReference type="EMBL" id="WIXP02000016">
    <property type="protein sequence ID" value="KAF6198552.1"/>
    <property type="molecule type" value="Genomic_DNA"/>
</dbReference>
<reference evidence="1" key="1">
    <citation type="journal article" date="2021" name="Mol. Ecol. Resour.">
        <title>Apolygus lucorum genome provides insights into omnivorousness and mesophyll feeding.</title>
        <authorList>
            <person name="Liu Y."/>
            <person name="Liu H."/>
            <person name="Wang H."/>
            <person name="Huang T."/>
            <person name="Liu B."/>
            <person name="Yang B."/>
            <person name="Yin L."/>
            <person name="Li B."/>
            <person name="Zhang Y."/>
            <person name="Zhang S."/>
            <person name="Jiang F."/>
            <person name="Zhang X."/>
            <person name="Ren Y."/>
            <person name="Wang B."/>
            <person name="Wang S."/>
            <person name="Lu Y."/>
            <person name="Wu K."/>
            <person name="Fan W."/>
            <person name="Wang G."/>
        </authorList>
    </citation>
    <scope>NUCLEOTIDE SEQUENCE</scope>
    <source>
        <strain evidence="1">12Hb</strain>
    </source>
</reference>
<name>A0A6A4IL56_APOLU</name>
<sequence>MRTMRLLLLLSLWAAVPAPSGAYLIVLTPEDAPGTIVFDAGLRVAAGGGPRTYDINVERSAGFVRRLLHVERRSGRVVLRQAPVCDGLHYPDLFTLYVDSTANSTLEYASVPLRVLVKGCGELVSFEGHGKEEEDVSCPFQQNEAF</sequence>
<dbReference type="AlphaFoldDB" id="A0A6A4IL56"/>
<evidence type="ECO:0000313" key="1">
    <source>
        <dbReference type="EMBL" id="KAF6198552.1"/>
    </source>
</evidence>
<protein>
    <submittedName>
        <fullName evidence="1">Uncharacterized protein</fullName>
    </submittedName>
</protein>
<proteinExistence type="predicted"/>
<dbReference type="Proteomes" id="UP000466442">
    <property type="component" value="Linkage Group LG16"/>
</dbReference>
<evidence type="ECO:0000313" key="2">
    <source>
        <dbReference type="Proteomes" id="UP000466442"/>
    </source>
</evidence>
<gene>
    <name evidence="1" type="ORF">GE061_008300</name>
</gene>